<organism evidence="2 3">
    <name type="scientific">Rhizophagus irregularis</name>
    <dbReference type="NCBI Taxonomy" id="588596"/>
    <lineage>
        <taxon>Eukaryota</taxon>
        <taxon>Fungi</taxon>
        <taxon>Fungi incertae sedis</taxon>
        <taxon>Mucoromycota</taxon>
        <taxon>Glomeromycotina</taxon>
        <taxon>Glomeromycetes</taxon>
        <taxon>Glomerales</taxon>
        <taxon>Glomeraceae</taxon>
        <taxon>Rhizophagus</taxon>
    </lineage>
</organism>
<dbReference type="EMBL" id="LLXI01001306">
    <property type="protein sequence ID" value="PKY52988.1"/>
    <property type="molecule type" value="Genomic_DNA"/>
</dbReference>
<evidence type="ECO:0000313" key="3">
    <source>
        <dbReference type="Proteomes" id="UP000234323"/>
    </source>
</evidence>
<sequence>MKTKAQLDMTDVKSLLNLFGDEEFFLLFKKTLEVYCSTSAIDFWHQLFYEAANNFLGELQKESRAHQATISSSNQVLAQLDDHSMEIEILEKPKHQSPVVPPVIQTTLNVQTQPYTPREKKHVTYAEVATSSGSSSDDSRPMSLFPKDKRNTQ</sequence>
<protein>
    <submittedName>
        <fullName evidence="2">Uncharacterized protein</fullName>
    </submittedName>
</protein>
<name>A0A2I1H281_9GLOM</name>
<feature type="region of interest" description="Disordered" evidence="1">
    <location>
        <begin position="126"/>
        <end position="153"/>
    </location>
</feature>
<gene>
    <name evidence="2" type="ORF">RhiirA4_425693</name>
</gene>
<evidence type="ECO:0000313" key="2">
    <source>
        <dbReference type="EMBL" id="PKY52988.1"/>
    </source>
</evidence>
<reference evidence="2 3" key="1">
    <citation type="submission" date="2015-10" db="EMBL/GenBank/DDBJ databases">
        <title>Genome analyses suggest a sexual origin of heterokaryosis in a supposedly ancient asexual fungus.</title>
        <authorList>
            <person name="Ropars J."/>
            <person name="Sedzielewska K."/>
            <person name="Noel J."/>
            <person name="Charron P."/>
            <person name="Farinelli L."/>
            <person name="Marton T."/>
            <person name="Kruger M."/>
            <person name="Pelin A."/>
            <person name="Brachmann A."/>
            <person name="Corradi N."/>
        </authorList>
    </citation>
    <scope>NUCLEOTIDE SEQUENCE [LARGE SCALE GENOMIC DNA]</scope>
    <source>
        <strain evidence="2 3">A4</strain>
    </source>
</reference>
<proteinExistence type="predicted"/>
<dbReference type="AlphaFoldDB" id="A0A2I1H281"/>
<comment type="caution">
    <text evidence="2">The sequence shown here is derived from an EMBL/GenBank/DDBJ whole genome shotgun (WGS) entry which is preliminary data.</text>
</comment>
<accession>A0A2I1H281</accession>
<evidence type="ECO:0000256" key="1">
    <source>
        <dbReference type="SAM" id="MobiDB-lite"/>
    </source>
</evidence>
<dbReference type="Proteomes" id="UP000234323">
    <property type="component" value="Unassembled WGS sequence"/>
</dbReference>
<keyword evidence="3" id="KW-1185">Reference proteome</keyword>